<dbReference type="KEGG" id="pvd:CFBP1590__5257"/>
<organism evidence="2 4">
    <name type="scientific">Pseudomonas viridiflava</name>
    <name type="common">Phytomonas viridiflava</name>
    <dbReference type="NCBI Taxonomy" id="33069"/>
    <lineage>
        <taxon>Bacteria</taxon>
        <taxon>Pseudomonadati</taxon>
        <taxon>Pseudomonadota</taxon>
        <taxon>Gammaproteobacteria</taxon>
        <taxon>Pseudomonadales</taxon>
        <taxon>Pseudomonadaceae</taxon>
        <taxon>Pseudomonas</taxon>
    </lineage>
</organism>
<name>A0A1Y6JX16_PSEVI</name>
<sequence>MKPYFFTFLIFLLSSKALAGELCKELIPDEAALFQSYDLGKDFACLYNTSDTDEYATLSFYSKQKNASRLIASNKSLITANDARDQMNVPDINKSDNGSVQLLWSYPNGVDWLKLSFSNGELYLVNAGKELRLPVSLVEGEVNSLVLVNVAKGSSTVPFSKINRDQVFDKNALSLEPGSFAAAVSQDKATLYIDASEGSRTKGYLIKGDRVRILEYRFGFLKIAYESKSGAVLHRWVELSSVI</sequence>
<protein>
    <submittedName>
        <fullName evidence="2">Hypothetical secreted protein</fullName>
    </submittedName>
</protein>
<keyword evidence="1" id="KW-0732">Signal</keyword>
<reference evidence="2 4" key="1">
    <citation type="submission" date="2017-05" db="EMBL/GenBank/DDBJ databases">
        <authorList>
            <person name="Song R."/>
            <person name="Chenine A.L."/>
            <person name="Ruprecht R.M."/>
        </authorList>
    </citation>
    <scope>NUCLEOTIDE SEQUENCE [LARGE SCALE GENOMIC DNA]</scope>
    <source>
        <strain evidence="2 4">CFBP 1590</strain>
    </source>
</reference>
<gene>
    <name evidence="2" type="ORF">CFBP1590__5257</name>
    <name evidence="3" type="ORF">EZZ81_26230</name>
</gene>
<reference evidence="3" key="2">
    <citation type="submission" date="2019-02" db="EMBL/GenBank/DDBJ databases">
        <authorList>
            <person name="Lutz S."/>
            <person name="Schori C."/>
            <person name="Ahrens C.H."/>
            <person name="Gueguen E."/>
        </authorList>
    </citation>
    <scope>NUCLEOTIDE SEQUENCE</scope>
    <source>
        <strain evidence="3">Psy35</strain>
    </source>
</reference>
<evidence type="ECO:0000256" key="1">
    <source>
        <dbReference type="SAM" id="SignalP"/>
    </source>
</evidence>
<evidence type="ECO:0000313" key="3">
    <source>
        <dbReference type="EMBL" id="UZA71548.1"/>
    </source>
</evidence>
<dbReference type="GeneID" id="47766897"/>
<feature type="signal peptide" evidence="1">
    <location>
        <begin position="1"/>
        <end position="19"/>
    </location>
</feature>
<dbReference type="RefSeq" id="WP_029244050.1">
    <property type="nucleotide sequence ID" value="NZ_CP036495.1"/>
</dbReference>
<dbReference type="Proteomes" id="UP001163644">
    <property type="component" value="Chromosome"/>
</dbReference>
<dbReference type="EMBL" id="LT855380">
    <property type="protein sequence ID" value="SMS12843.1"/>
    <property type="molecule type" value="Genomic_DNA"/>
</dbReference>
<evidence type="ECO:0000313" key="4">
    <source>
        <dbReference type="Proteomes" id="UP000196842"/>
    </source>
</evidence>
<dbReference type="EMBL" id="CP036495">
    <property type="protein sequence ID" value="UZA71548.1"/>
    <property type="molecule type" value="Genomic_DNA"/>
</dbReference>
<feature type="chain" id="PRO_5010984093" evidence="1">
    <location>
        <begin position="20"/>
        <end position="243"/>
    </location>
</feature>
<accession>A0A1Y6JX16</accession>
<proteinExistence type="predicted"/>
<dbReference type="AlphaFoldDB" id="A0A1Y6JX16"/>
<evidence type="ECO:0000313" key="2">
    <source>
        <dbReference type="EMBL" id="SMS12843.1"/>
    </source>
</evidence>
<dbReference type="Proteomes" id="UP000196842">
    <property type="component" value="Chromosome I"/>
</dbReference>